<dbReference type="WBParaSite" id="nRc.2.0.1.t01409-RA">
    <property type="protein sequence ID" value="nRc.2.0.1.t01409-RA"/>
    <property type="gene ID" value="nRc.2.0.1.g01409"/>
</dbReference>
<accession>A0A915HJ01</accession>
<keyword evidence="1" id="KW-1185">Reference proteome</keyword>
<evidence type="ECO:0000313" key="2">
    <source>
        <dbReference type="WBParaSite" id="nRc.2.0.1.t01409-RA"/>
    </source>
</evidence>
<sequence length="64" mass="7589">MMKQWNLSVKDSTVKQHSADLWVWVAVNIEYIFTSEPIKKLTLSYSSDNDERNKTKLLKKIEKM</sequence>
<dbReference type="AlphaFoldDB" id="A0A915HJ01"/>
<proteinExistence type="predicted"/>
<evidence type="ECO:0000313" key="1">
    <source>
        <dbReference type="Proteomes" id="UP000887565"/>
    </source>
</evidence>
<protein>
    <submittedName>
        <fullName evidence="2">Uncharacterized protein</fullName>
    </submittedName>
</protein>
<dbReference type="Proteomes" id="UP000887565">
    <property type="component" value="Unplaced"/>
</dbReference>
<organism evidence="1 2">
    <name type="scientific">Romanomermis culicivorax</name>
    <name type="common">Nematode worm</name>
    <dbReference type="NCBI Taxonomy" id="13658"/>
    <lineage>
        <taxon>Eukaryota</taxon>
        <taxon>Metazoa</taxon>
        <taxon>Ecdysozoa</taxon>
        <taxon>Nematoda</taxon>
        <taxon>Enoplea</taxon>
        <taxon>Dorylaimia</taxon>
        <taxon>Mermithida</taxon>
        <taxon>Mermithoidea</taxon>
        <taxon>Mermithidae</taxon>
        <taxon>Romanomermis</taxon>
    </lineage>
</organism>
<reference evidence="2" key="1">
    <citation type="submission" date="2022-11" db="UniProtKB">
        <authorList>
            <consortium name="WormBaseParasite"/>
        </authorList>
    </citation>
    <scope>IDENTIFICATION</scope>
</reference>
<name>A0A915HJ01_ROMCU</name>